<feature type="region of interest" description="Disordered" evidence="1">
    <location>
        <begin position="138"/>
        <end position="159"/>
    </location>
</feature>
<feature type="region of interest" description="Disordered" evidence="1">
    <location>
        <begin position="235"/>
        <end position="324"/>
    </location>
</feature>
<feature type="compositionally biased region" description="Basic residues" evidence="1">
    <location>
        <begin position="35"/>
        <end position="44"/>
    </location>
</feature>
<organism evidence="2 3">
    <name type="scientific">Symbiodinium necroappetens</name>
    <dbReference type="NCBI Taxonomy" id="1628268"/>
    <lineage>
        <taxon>Eukaryota</taxon>
        <taxon>Sar</taxon>
        <taxon>Alveolata</taxon>
        <taxon>Dinophyceae</taxon>
        <taxon>Suessiales</taxon>
        <taxon>Symbiodiniaceae</taxon>
        <taxon>Symbiodinium</taxon>
    </lineage>
</organism>
<accession>A0A812NK44</accession>
<feature type="compositionally biased region" description="Basic and acidic residues" evidence="1">
    <location>
        <begin position="287"/>
        <end position="312"/>
    </location>
</feature>
<reference evidence="2" key="1">
    <citation type="submission" date="2021-02" db="EMBL/GenBank/DDBJ databases">
        <authorList>
            <person name="Dougan E. K."/>
            <person name="Rhodes N."/>
            <person name="Thang M."/>
            <person name="Chan C."/>
        </authorList>
    </citation>
    <scope>NUCLEOTIDE SEQUENCE</scope>
</reference>
<evidence type="ECO:0000313" key="2">
    <source>
        <dbReference type="EMBL" id="CAE7320644.1"/>
    </source>
</evidence>
<dbReference type="EMBL" id="CAJNJA010013430">
    <property type="protein sequence ID" value="CAE7320644.1"/>
    <property type="molecule type" value="Genomic_DNA"/>
</dbReference>
<proteinExistence type="predicted"/>
<gene>
    <name evidence="2" type="ORF">SNEC2469_LOCUS8041</name>
</gene>
<comment type="caution">
    <text evidence="2">The sequence shown here is derived from an EMBL/GenBank/DDBJ whole genome shotgun (WGS) entry which is preliminary data.</text>
</comment>
<dbReference type="AlphaFoldDB" id="A0A812NK44"/>
<name>A0A812NK44_9DINO</name>
<feature type="compositionally biased region" description="Basic and acidic residues" evidence="1">
    <location>
        <begin position="147"/>
        <end position="159"/>
    </location>
</feature>
<dbReference type="OrthoDB" id="433229at2759"/>
<dbReference type="Proteomes" id="UP000601435">
    <property type="component" value="Unassembled WGS sequence"/>
</dbReference>
<evidence type="ECO:0000256" key="1">
    <source>
        <dbReference type="SAM" id="MobiDB-lite"/>
    </source>
</evidence>
<protein>
    <submittedName>
        <fullName evidence="2">Uncharacterized protein</fullName>
    </submittedName>
</protein>
<keyword evidence="3" id="KW-1185">Reference proteome</keyword>
<evidence type="ECO:0000313" key="3">
    <source>
        <dbReference type="Proteomes" id="UP000601435"/>
    </source>
</evidence>
<feature type="region of interest" description="Disordered" evidence="1">
    <location>
        <begin position="32"/>
        <end position="88"/>
    </location>
</feature>
<sequence length="346" mass="38724">MRMPRHDPPLCSWRSPVQEDLDRLVARGGAAHAAHLGRARRRKATSPAASWRVRDGGAQSCQAARGGPDHPRRQGPARSPQKTRPVDQAENEVEMLAFLLEEADSSEAEVLLEMEAQLQEPKAPLVAAHLRAQIAELQGRQRSLSPPDREGHGDGDESSRDWAPMLAFLLGPSATFRYVSGGPLNQRRSLRRRSLQLLCWFASWKVWLEKRLAAYAAYFWYWELHSLEPPENRSARRKHLMQQAMAEQAAEEKQAQKAGAEPKESAEVASSAKQPEKEQRTATPEAPKPEETPEDTKEPEESKDSSEPREEAELTPLQQEHLKNLAKLLEEMQALQGMTPDPAAEG</sequence>
<feature type="compositionally biased region" description="Basic and acidic residues" evidence="1">
    <location>
        <begin position="250"/>
        <end position="266"/>
    </location>
</feature>